<dbReference type="AlphaFoldDB" id="A0A554VRN1"/>
<proteinExistence type="predicted"/>
<accession>A0A554VRN1</accession>
<keyword evidence="3" id="KW-1185">Reference proteome</keyword>
<gene>
    <name evidence="2" type="ORF">FOF46_01375</name>
</gene>
<evidence type="ECO:0000313" key="2">
    <source>
        <dbReference type="EMBL" id="TSE11309.1"/>
    </source>
</evidence>
<feature type="compositionally biased region" description="Polar residues" evidence="1">
    <location>
        <begin position="122"/>
        <end position="132"/>
    </location>
</feature>
<evidence type="ECO:0000313" key="3">
    <source>
        <dbReference type="Proteomes" id="UP000318833"/>
    </source>
</evidence>
<reference evidence="2 3" key="1">
    <citation type="submission" date="2019-07" db="EMBL/GenBank/DDBJ databases">
        <title>The draft genome sequence of Aquimarina algiphila M91.</title>
        <authorList>
            <person name="Meng X."/>
        </authorList>
    </citation>
    <scope>NUCLEOTIDE SEQUENCE [LARGE SCALE GENOMIC DNA]</scope>
    <source>
        <strain evidence="2 3">M91</strain>
    </source>
</reference>
<protein>
    <submittedName>
        <fullName evidence="2">Uncharacterized protein</fullName>
    </submittedName>
</protein>
<evidence type="ECO:0000256" key="1">
    <source>
        <dbReference type="SAM" id="MobiDB-lite"/>
    </source>
</evidence>
<comment type="caution">
    <text evidence="2">The sequence shown here is derived from an EMBL/GenBank/DDBJ whole genome shotgun (WGS) entry which is preliminary data.</text>
</comment>
<name>A0A554VRN1_9FLAO</name>
<dbReference type="EMBL" id="VLNR01000002">
    <property type="protein sequence ID" value="TSE11309.1"/>
    <property type="molecule type" value="Genomic_DNA"/>
</dbReference>
<organism evidence="2 3">
    <name type="scientific">Aquimarina algiphila</name>
    <dbReference type="NCBI Taxonomy" id="2047982"/>
    <lineage>
        <taxon>Bacteria</taxon>
        <taxon>Pseudomonadati</taxon>
        <taxon>Bacteroidota</taxon>
        <taxon>Flavobacteriia</taxon>
        <taxon>Flavobacteriales</taxon>
        <taxon>Flavobacteriaceae</taxon>
        <taxon>Aquimarina</taxon>
    </lineage>
</organism>
<dbReference type="RefSeq" id="WP_143915233.1">
    <property type="nucleotide sequence ID" value="NZ_CANMXV010000003.1"/>
</dbReference>
<sequence>MKQLETDPVLKEWYDSRPKIIQQLYEKCPFGEYIISNDAPYALTCPGTTVEVIGYRITGEIIVKLLRENMLPEALKHEAELIEKYQTPKENIETIITADGMKTVVEPEHLIPKKKDRPDTTLPLSNRSNVKI</sequence>
<feature type="region of interest" description="Disordered" evidence="1">
    <location>
        <begin position="111"/>
        <end position="132"/>
    </location>
</feature>
<dbReference type="Proteomes" id="UP000318833">
    <property type="component" value="Unassembled WGS sequence"/>
</dbReference>